<dbReference type="NCBIfam" id="TIGR04183">
    <property type="entry name" value="Por_Secre_tail"/>
    <property type="match status" value="1"/>
</dbReference>
<protein>
    <recommendedName>
        <fullName evidence="3">Secretion system C-terminal sorting domain-containing protein</fullName>
    </recommendedName>
</protein>
<proteinExistence type="predicted"/>
<evidence type="ECO:0000313" key="5">
    <source>
        <dbReference type="Proteomes" id="UP000592180"/>
    </source>
</evidence>
<name>A0A840KHA1_9FLAO</name>
<dbReference type="InterPro" id="IPR026444">
    <property type="entry name" value="Secre_tail"/>
</dbReference>
<feature type="chain" id="PRO_5032825681" description="Secretion system C-terminal sorting domain-containing protein" evidence="2">
    <location>
        <begin position="22"/>
        <end position="1124"/>
    </location>
</feature>
<accession>A0A840KHA1</accession>
<evidence type="ECO:0000256" key="1">
    <source>
        <dbReference type="ARBA" id="ARBA00022729"/>
    </source>
</evidence>
<sequence length="1124" mass="124325">MKNFINVCIAIACVMSSGIFAQSVNTEKTIARSVAQDWTKAPNSYIFDPSQDSEGLYIPVKKAYAMWEENKLIKGEGIPDGKATAEVLWEDVHGLIKTSTGYSLELIDPGIDGKIKVPVNKSKEGNAVIALKVNGEIYWSWHVWVTDDPSKGSAYKSFTDVKREKSDGTVEVIPDSEWNWMDRNLGAVSSSMTDTEWNRSGGLLYQWGRKDPIPPLVTKSDDFYEVSGSIGRIRHRGAKNFTNALRIDDLTKYVLLSNAEITNNIRLSVRNPLSLIYVNKDDNSGQAYYNNNANLPVNWFGKSASLADNRLPELNLWSDNSEGKIVMADYNNDTNARPYKDKSAYDPCPNGWRMPSVLVANMGSTSYVDDIRIDFSPYGVRTNMGNNTFEINKYHIVKPTDTGVPGFMTGFRVYANWGFDMRNAGGKDMGMFPGTGQLNRLAHMGQYTDEHHVGLWTATMPRHFDASPAVGARMLFMIPDKDQPDIPDPAYPNIIGRYFYMPLATAKTADANGCRCIKDPLYTINNYDFPTEFMEVSLEYREGMNNPNAYQIVKSAVATIIEIPVSKAFSVQSQLLNNQNILNASSFNNLKANVLWTTNTALINKVLMVNPSPGSVSQLSSSKIAVTVNPNQSGNAVITLHNGSITSPVYWSWHIWVTDTPVGSYTYLTELPNSTAVNYINYVVKGYNVLKTEFMDRNLGATDAFPVPANPLTPTAAELAKIRASGGVHYQWGRKDPIPVFQYTDNRASHSVFLGNVSANGSVAYTTLTYAAYNNLSGSYIVPYNTYANAANANVLAGDKPSEKIAKVLSYSVRNPLVYMTPSAFAPYNGATPLYTNGTDWLANEPNLASDRWGRGGEKSPFDPCPEGWRVPDLINTALVSNKDFGQTPWYKKDKNIASLLSIITDYSGVRVRNSTTTTIGYTFNNPAYAIGNYPNSGSRGIRNVIGNQTAQGTFNVINFQFPGVWTAALNSNYIGRPLNVIFDAASTANRMMVFHDNNDPYFGMNCRCVKIKYNSSGQEEGPLPGLPVTLASGTKAAGTYSKTEIIEKVKENKIILFPNPVKDILYIDAADEKDYYYQIYSISGQLVKSGKFEKKQTDISSLAAGAYLVRINNSESIIKILKQ</sequence>
<dbReference type="Proteomes" id="UP000592180">
    <property type="component" value="Unassembled WGS sequence"/>
</dbReference>
<evidence type="ECO:0000259" key="3">
    <source>
        <dbReference type="Pfam" id="PF18962"/>
    </source>
</evidence>
<organism evidence="4 5">
    <name type="scientific">Chryseobacterium defluvii</name>
    <dbReference type="NCBI Taxonomy" id="160396"/>
    <lineage>
        <taxon>Bacteria</taxon>
        <taxon>Pseudomonadati</taxon>
        <taxon>Bacteroidota</taxon>
        <taxon>Flavobacteriia</taxon>
        <taxon>Flavobacteriales</taxon>
        <taxon>Weeksellaceae</taxon>
        <taxon>Chryseobacterium group</taxon>
        <taxon>Chryseobacterium</taxon>
    </lineage>
</organism>
<gene>
    <name evidence="4" type="ORF">HNP38_003415</name>
</gene>
<evidence type="ECO:0000313" key="4">
    <source>
        <dbReference type="EMBL" id="MBB4808075.1"/>
    </source>
</evidence>
<reference evidence="4 5" key="1">
    <citation type="submission" date="2020-08" db="EMBL/GenBank/DDBJ databases">
        <title>Functional genomics of gut bacteria from endangered species of beetles.</title>
        <authorList>
            <person name="Carlos-Shanley C."/>
        </authorList>
    </citation>
    <scope>NUCLEOTIDE SEQUENCE [LARGE SCALE GENOMIC DNA]</scope>
    <source>
        <strain evidence="4 5">S00151</strain>
    </source>
</reference>
<keyword evidence="1 2" id="KW-0732">Signal</keyword>
<dbReference type="RefSeq" id="WP_184191618.1">
    <property type="nucleotide sequence ID" value="NZ_JACHLE010000006.1"/>
</dbReference>
<evidence type="ECO:0000256" key="2">
    <source>
        <dbReference type="SAM" id="SignalP"/>
    </source>
</evidence>
<keyword evidence="5" id="KW-1185">Reference proteome</keyword>
<dbReference type="AlphaFoldDB" id="A0A840KHA1"/>
<feature type="domain" description="Secretion system C-terminal sorting" evidence="3">
    <location>
        <begin position="1057"/>
        <end position="1117"/>
    </location>
</feature>
<feature type="signal peptide" evidence="2">
    <location>
        <begin position="1"/>
        <end position="21"/>
    </location>
</feature>
<comment type="caution">
    <text evidence="4">The sequence shown here is derived from an EMBL/GenBank/DDBJ whole genome shotgun (WGS) entry which is preliminary data.</text>
</comment>
<dbReference type="EMBL" id="JACHLE010000006">
    <property type="protein sequence ID" value="MBB4808075.1"/>
    <property type="molecule type" value="Genomic_DNA"/>
</dbReference>
<dbReference type="Pfam" id="PF18962">
    <property type="entry name" value="Por_Secre_tail"/>
    <property type="match status" value="1"/>
</dbReference>